<dbReference type="PANTHER" id="PTHR43685:SF11">
    <property type="entry name" value="GLYCOSYLTRANSFERASE TAGX-RELATED"/>
    <property type="match status" value="1"/>
</dbReference>
<dbReference type="Proteomes" id="UP001220395">
    <property type="component" value="Chromosome"/>
</dbReference>
<evidence type="ECO:0000313" key="3">
    <source>
        <dbReference type="Proteomes" id="UP001220395"/>
    </source>
</evidence>
<evidence type="ECO:0000259" key="1">
    <source>
        <dbReference type="Pfam" id="PF00535"/>
    </source>
</evidence>
<reference evidence="2 3" key="1">
    <citation type="submission" date="2023-02" db="EMBL/GenBank/DDBJ databases">
        <title>Genome sequence of Sphingomonas naphthae.</title>
        <authorList>
            <person name="Kim S."/>
            <person name="Heo J."/>
            <person name="Kwon S.-W."/>
        </authorList>
    </citation>
    <scope>NUCLEOTIDE SEQUENCE [LARGE SCALE GENOMIC DNA]</scope>
    <source>
        <strain evidence="2 3">KACC 18716</strain>
    </source>
</reference>
<gene>
    <name evidence="2" type="ORF">PQ455_09485</name>
</gene>
<dbReference type="CDD" id="cd00761">
    <property type="entry name" value="Glyco_tranf_GTA_type"/>
    <property type="match status" value="1"/>
</dbReference>
<name>A0ABY7TFH3_9SPHN</name>
<dbReference type="GO" id="GO:0016757">
    <property type="term" value="F:glycosyltransferase activity"/>
    <property type="evidence" value="ECO:0007669"/>
    <property type="project" value="UniProtKB-KW"/>
</dbReference>
<feature type="domain" description="Glycosyltransferase 2-like" evidence="1">
    <location>
        <begin position="9"/>
        <end position="111"/>
    </location>
</feature>
<dbReference type="InterPro" id="IPR029044">
    <property type="entry name" value="Nucleotide-diphossugar_trans"/>
</dbReference>
<dbReference type="EC" id="2.4.-.-" evidence="2"/>
<evidence type="ECO:0000313" key="2">
    <source>
        <dbReference type="EMBL" id="WCT71885.1"/>
    </source>
</evidence>
<organism evidence="2 3">
    <name type="scientific">Sphingomonas naphthae</name>
    <dbReference type="NCBI Taxonomy" id="1813468"/>
    <lineage>
        <taxon>Bacteria</taxon>
        <taxon>Pseudomonadati</taxon>
        <taxon>Pseudomonadota</taxon>
        <taxon>Alphaproteobacteria</taxon>
        <taxon>Sphingomonadales</taxon>
        <taxon>Sphingomonadaceae</taxon>
        <taxon>Sphingomonas</taxon>
    </lineage>
</organism>
<dbReference type="Gene3D" id="3.90.550.10">
    <property type="entry name" value="Spore Coat Polysaccharide Biosynthesis Protein SpsA, Chain A"/>
    <property type="match status" value="1"/>
</dbReference>
<dbReference type="InterPro" id="IPR001173">
    <property type="entry name" value="Glyco_trans_2-like"/>
</dbReference>
<keyword evidence="2" id="KW-0328">Glycosyltransferase</keyword>
<dbReference type="EMBL" id="CP117411">
    <property type="protein sequence ID" value="WCT71885.1"/>
    <property type="molecule type" value="Genomic_DNA"/>
</dbReference>
<accession>A0ABY7TFH3</accession>
<sequence>MTDHPQDVCVVIAAMNAAATIGRAVASALAERRVAEVLVVDDGSIDETPAAARFVDDGSGRLRVIELPVNGGPSAARNRAFAESRAPYLAILDADDFILPGRFDRLMAIAGWDLIADDIVFVREDVAGDFDPAGVRRGSGVVEVLDLAGFVRRNIPAGPVQRGELGFIKPVMRRAFLEQAGLAYDETLRLAEDYALYVRALAAGASFLLTHSCGYVAIERAGSLSGRHGTADLAALVAEDEALARLPGLDREARGALAAHRLHTQRKLDHRLFLDRRREGTTFGAMTGFGPAALARIAADVARDKLAARRPAPADAGPRYLLG</sequence>
<proteinExistence type="predicted"/>
<keyword evidence="3" id="KW-1185">Reference proteome</keyword>
<dbReference type="Pfam" id="PF00535">
    <property type="entry name" value="Glycos_transf_2"/>
    <property type="match status" value="1"/>
</dbReference>
<dbReference type="PANTHER" id="PTHR43685">
    <property type="entry name" value="GLYCOSYLTRANSFERASE"/>
    <property type="match status" value="1"/>
</dbReference>
<protein>
    <submittedName>
        <fullName evidence="2">Glycosyltransferase</fullName>
        <ecNumber evidence="2">2.4.-.-</ecNumber>
    </submittedName>
</protein>
<dbReference type="SUPFAM" id="SSF53448">
    <property type="entry name" value="Nucleotide-diphospho-sugar transferases"/>
    <property type="match status" value="1"/>
</dbReference>
<dbReference type="RefSeq" id="WP_273685832.1">
    <property type="nucleotide sequence ID" value="NZ_CP117411.1"/>
</dbReference>
<keyword evidence="2" id="KW-0808">Transferase</keyword>
<dbReference type="InterPro" id="IPR050834">
    <property type="entry name" value="Glycosyltransf_2"/>
</dbReference>